<name>A0A840CGC0_9BACT</name>
<feature type="domain" description="TonB-dependent receptor-like beta-barrel" evidence="5">
    <location>
        <begin position="370"/>
        <end position="883"/>
    </location>
</feature>
<evidence type="ECO:0000256" key="2">
    <source>
        <dbReference type="ARBA" id="ARBA00023136"/>
    </source>
</evidence>
<dbReference type="SUPFAM" id="SSF56935">
    <property type="entry name" value="Porins"/>
    <property type="match status" value="1"/>
</dbReference>
<gene>
    <name evidence="6" type="ORF">GGR21_000111</name>
</gene>
<dbReference type="AlphaFoldDB" id="A0A840CGC0"/>
<evidence type="ECO:0000259" key="5">
    <source>
        <dbReference type="Pfam" id="PF00593"/>
    </source>
</evidence>
<accession>A0A840CGC0</accession>
<dbReference type="Gene3D" id="2.60.40.1120">
    <property type="entry name" value="Carboxypeptidase-like, regulatory domain"/>
    <property type="match status" value="1"/>
</dbReference>
<keyword evidence="3" id="KW-0998">Cell outer membrane</keyword>
<dbReference type="GO" id="GO:0030246">
    <property type="term" value="F:carbohydrate binding"/>
    <property type="evidence" value="ECO:0007669"/>
    <property type="project" value="InterPro"/>
</dbReference>
<keyword evidence="2" id="KW-0472">Membrane</keyword>
<dbReference type="RefSeq" id="WP_183305189.1">
    <property type="nucleotide sequence ID" value="NZ_JACIEP010000001.1"/>
</dbReference>
<keyword evidence="4" id="KW-0732">Signal</keyword>
<keyword evidence="7" id="KW-1185">Reference proteome</keyword>
<dbReference type="InterPro" id="IPR036942">
    <property type="entry name" value="Beta-barrel_TonB_sf"/>
</dbReference>
<dbReference type="EMBL" id="JACIEP010000001">
    <property type="protein sequence ID" value="MBB4034226.1"/>
    <property type="molecule type" value="Genomic_DNA"/>
</dbReference>
<dbReference type="SUPFAM" id="SSF49452">
    <property type="entry name" value="Starch-binding domain-like"/>
    <property type="match status" value="1"/>
</dbReference>
<protein>
    <recommendedName>
        <fullName evidence="5">TonB-dependent receptor-like beta-barrel domain-containing protein</fullName>
    </recommendedName>
</protein>
<feature type="signal peptide" evidence="4">
    <location>
        <begin position="1"/>
        <end position="20"/>
    </location>
</feature>
<evidence type="ECO:0000313" key="7">
    <source>
        <dbReference type="Proteomes" id="UP000555103"/>
    </source>
</evidence>
<reference evidence="6 7" key="1">
    <citation type="submission" date="2020-08" db="EMBL/GenBank/DDBJ databases">
        <title>Genomic Encyclopedia of Type Strains, Phase IV (KMG-IV): sequencing the most valuable type-strain genomes for metagenomic binning, comparative biology and taxonomic classification.</title>
        <authorList>
            <person name="Goeker M."/>
        </authorList>
    </citation>
    <scope>NUCLEOTIDE SEQUENCE [LARGE SCALE GENOMIC DNA]</scope>
    <source>
        <strain evidence="6 7">DSM 104969</strain>
    </source>
</reference>
<organism evidence="6 7">
    <name type="scientific">Dysgonomonas hofstadii</name>
    <dbReference type="NCBI Taxonomy" id="637886"/>
    <lineage>
        <taxon>Bacteria</taxon>
        <taxon>Pseudomonadati</taxon>
        <taxon>Bacteroidota</taxon>
        <taxon>Bacteroidia</taxon>
        <taxon>Bacteroidales</taxon>
        <taxon>Dysgonomonadaceae</taxon>
        <taxon>Dysgonomonas</taxon>
    </lineage>
</organism>
<dbReference type="Pfam" id="PF00593">
    <property type="entry name" value="TonB_dep_Rec_b-barrel"/>
    <property type="match status" value="1"/>
</dbReference>
<dbReference type="Proteomes" id="UP000555103">
    <property type="component" value="Unassembled WGS sequence"/>
</dbReference>
<comment type="caution">
    <text evidence="6">The sequence shown here is derived from an EMBL/GenBank/DDBJ whole genome shotgun (WGS) entry which is preliminary data.</text>
</comment>
<dbReference type="GO" id="GO:0009279">
    <property type="term" value="C:cell outer membrane"/>
    <property type="evidence" value="ECO:0007669"/>
    <property type="project" value="UniProtKB-SubCell"/>
</dbReference>
<evidence type="ECO:0000256" key="1">
    <source>
        <dbReference type="ARBA" id="ARBA00004442"/>
    </source>
</evidence>
<dbReference type="InterPro" id="IPR013784">
    <property type="entry name" value="Carb-bd-like_fold"/>
</dbReference>
<dbReference type="InterPro" id="IPR000531">
    <property type="entry name" value="Beta-barrel_TonB"/>
</dbReference>
<comment type="subcellular location">
    <subcellularLocation>
        <location evidence="1">Cell outer membrane</location>
    </subcellularLocation>
</comment>
<evidence type="ECO:0000313" key="6">
    <source>
        <dbReference type="EMBL" id="MBB4034226.1"/>
    </source>
</evidence>
<evidence type="ECO:0000256" key="3">
    <source>
        <dbReference type="ARBA" id="ARBA00023237"/>
    </source>
</evidence>
<dbReference type="Pfam" id="PF13620">
    <property type="entry name" value="CarboxypepD_reg"/>
    <property type="match status" value="1"/>
</dbReference>
<evidence type="ECO:0000256" key="4">
    <source>
        <dbReference type="SAM" id="SignalP"/>
    </source>
</evidence>
<feature type="chain" id="PRO_5032728484" description="TonB-dependent receptor-like beta-barrel domain-containing protein" evidence="4">
    <location>
        <begin position="21"/>
        <end position="936"/>
    </location>
</feature>
<proteinExistence type="predicted"/>
<sequence>MKKQFLLLFVLILLPVVAFSQNGSITGKVIDRLSRQPIQGAQITLQTTNPQTVKTDAQGVFNFYSVEYGHYNVDISMLDYLPIQLMIDVRKVEQDMGTISLSTMFVENRNIDDFTIDELDTEFEDEQSMPSILSASKDVFDNVAGFKFSSMRFRTRGYDSETAGVYLNGIYFNDALTGYNPWSLWSGLNDATRTQEVTSGSKIADYGVGGINGSTNIYATASKIRKGGRVSFVNSSGQYRYRVMATYGSGLLDNGWAYAVSVSTRQGGNSWTKGTYYDNWGYFVSLEKYFANHHNLALTVLGTPGERAIQGASTQEVYDLVGSNTYNPNWGYQDGKKRNARVRDNHEPIITLNYNYEPNAKFNLASAFSFRFGKNGYSALDWHGGQDPRPDYYRNLPSYFLRPGSYYDPYKAALAAEGWKSDWNIRQINWDKMYHSNRNSYFGNDGTQYYNGVDPNGKRRSEIVLQDRRTDQRDFRATISFKQALTNNSTLRGGLNLNINRTEYFTTIKDLLGGDYYLDIDKYVERDQGDVAAIHSNMNTPYRLVEKGDKYGYDYYGHVQSQNTWLTYKLAVAGFEIDLGGETGFTRMWREGLYKKGLFPDNSEGNSEKKGFWTYTAKAGLNYRISGSQMVYANFVRKQDAPQFKNAFVSPRTRNEYVSNLSTEKTTSVDLNYELRLPSVKMRLSGFYTDIRDKMNVINFYDDLSGSFTNFSMSGIDELYTGMEFGISVPITQSLTATGVFSYGYYKYNSNPYVTQTRDNSAEVILKDERVRWKDMKIAGTPQTAASIGLNYRGPNNIYASIDGNFFDAMYLSMNPMYRTDKAMQGLEDDPEGTLNWMSKEDKIQEMAHQERFGRAFVFNASVGKSWRLPHGLFLGANLDVRNIFNRKSIKTGGYEQMRFSKMSDNGEYNTHYSRFDSKYYYMYGTTYYLNVYLRF</sequence>
<dbReference type="Gene3D" id="2.40.170.20">
    <property type="entry name" value="TonB-dependent receptor, beta-barrel domain"/>
    <property type="match status" value="1"/>
</dbReference>